<feature type="transmembrane region" description="Helical" evidence="1">
    <location>
        <begin position="134"/>
        <end position="152"/>
    </location>
</feature>
<keyword evidence="1" id="KW-1133">Transmembrane helix</keyword>
<proteinExistence type="predicted"/>
<dbReference type="EMBL" id="QMDW01000006">
    <property type="protein sequence ID" value="RJX50351.1"/>
    <property type="molecule type" value="Genomic_DNA"/>
</dbReference>
<keyword evidence="1" id="KW-0472">Membrane</keyword>
<gene>
    <name evidence="2" type="ORF">DP106_05470</name>
</gene>
<evidence type="ECO:0000256" key="1">
    <source>
        <dbReference type="SAM" id="Phobius"/>
    </source>
</evidence>
<evidence type="ECO:0000313" key="3">
    <source>
        <dbReference type="Proteomes" id="UP000281564"/>
    </source>
</evidence>
<keyword evidence="1" id="KW-0812">Transmembrane</keyword>
<evidence type="ECO:0008006" key="4">
    <source>
        <dbReference type="Google" id="ProtNLM"/>
    </source>
</evidence>
<feature type="transmembrane region" description="Helical" evidence="1">
    <location>
        <begin position="73"/>
        <end position="91"/>
    </location>
</feature>
<evidence type="ECO:0000313" key="2">
    <source>
        <dbReference type="EMBL" id="RJX50351.1"/>
    </source>
</evidence>
<feature type="transmembrane region" description="Helical" evidence="1">
    <location>
        <begin position="35"/>
        <end position="53"/>
    </location>
</feature>
<organism evidence="2 3">
    <name type="scientific">Halonotius pteroides</name>
    <dbReference type="NCBI Taxonomy" id="268735"/>
    <lineage>
        <taxon>Archaea</taxon>
        <taxon>Methanobacteriati</taxon>
        <taxon>Methanobacteriota</taxon>
        <taxon>Stenosarchaea group</taxon>
        <taxon>Halobacteria</taxon>
        <taxon>Halobacteriales</taxon>
        <taxon>Haloferacaceae</taxon>
        <taxon>Halonotius</taxon>
    </lineage>
</organism>
<dbReference type="AlphaFoldDB" id="A0A3A6QC83"/>
<dbReference type="OrthoDB" id="195751at2157"/>
<sequence>MTEETQSTALTTYREQFAAIDTRATELMDRWSIPMLRGSVAIIFIWFGALKPLGISPAAELVANTVYWMPPEIFVPILGVWEVAIGICLLYRPLIRIGLLLLFLQMVGTFLPVVLLPDVVFATFPYGLTLEGQYIAKNLVVIGAALVVGGTLREQ</sequence>
<reference evidence="2 3" key="1">
    <citation type="submission" date="2018-06" db="EMBL/GenBank/DDBJ databases">
        <title>Halonotius sp. F13-13 a new haloarchaeeon isolated from a solar saltern from Isla Cristina, Huelva, Spain.</title>
        <authorList>
            <person name="Duran-Viseras A."/>
            <person name="Sanchez-Porro C."/>
            <person name="Ventosa A."/>
        </authorList>
    </citation>
    <scope>NUCLEOTIDE SEQUENCE [LARGE SCALE GENOMIC DNA]</scope>
    <source>
        <strain evidence="2 3">CECT 7525</strain>
    </source>
</reference>
<name>A0A3A6QC83_9EURY</name>
<dbReference type="RefSeq" id="WP_120083926.1">
    <property type="nucleotide sequence ID" value="NZ_QMDW01000006.1"/>
</dbReference>
<dbReference type="Proteomes" id="UP000281564">
    <property type="component" value="Unassembled WGS sequence"/>
</dbReference>
<feature type="transmembrane region" description="Helical" evidence="1">
    <location>
        <begin position="98"/>
        <end position="122"/>
    </location>
</feature>
<comment type="caution">
    <text evidence="2">The sequence shown here is derived from an EMBL/GenBank/DDBJ whole genome shotgun (WGS) entry which is preliminary data.</text>
</comment>
<protein>
    <recommendedName>
        <fullName evidence="4">DoxX family protein</fullName>
    </recommendedName>
</protein>
<keyword evidence="3" id="KW-1185">Reference proteome</keyword>
<accession>A0A3A6QC83</accession>